<evidence type="ECO:0000313" key="1">
    <source>
        <dbReference type="EMBL" id="NYD88730.1"/>
    </source>
</evidence>
<evidence type="ECO:0000313" key="2">
    <source>
        <dbReference type="Proteomes" id="UP000517753"/>
    </source>
</evidence>
<dbReference type="Proteomes" id="UP000517753">
    <property type="component" value="Unassembled WGS sequence"/>
</dbReference>
<keyword evidence="2" id="KW-1185">Reference proteome</keyword>
<dbReference type="EMBL" id="JACCBY010000001">
    <property type="protein sequence ID" value="NYD88730.1"/>
    <property type="molecule type" value="Genomic_DNA"/>
</dbReference>
<gene>
    <name evidence="1" type="ORF">HD841_000499</name>
</gene>
<proteinExistence type="predicted"/>
<comment type="caution">
    <text evidence="1">The sequence shown here is derived from an EMBL/GenBank/DDBJ whole genome shotgun (WGS) entry which is preliminary data.</text>
</comment>
<organism evidence="1 2">
    <name type="scientific">Sphingomonas melonis</name>
    <dbReference type="NCBI Taxonomy" id="152682"/>
    <lineage>
        <taxon>Bacteria</taxon>
        <taxon>Pseudomonadati</taxon>
        <taxon>Pseudomonadota</taxon>
        <taxon>Alphaproteobacteria</taxon>
        <taxon>Sphingomonadales</taxon>
        <taxon>Sphingomonadaceae</taxon>
        <taxon>Sphingomonas</taxon>
    </lineage>
</organism>
<sequence>MSNDITNRAGDFEKAYFERGMFAAYAWMVTRKRGEQLSDAVVEDAWEHRDEGMGPTECLPTRPVIAAVGHPLDGATLQEVFDYAARRLADASADAGEPRELRLAVDRFDEAYMWMVAATPQEPPHA</sequence>
<dbReference type="RefSeq" id="WP_179507289.1">
    <property type="nucleotide sequence ID" value="NZ_JACCBY010000001.1"/>
</dbReference>
<reference evidence="1 2" key="1">
    <citation type="submission" date="2020-07" db="EMBL/GenBank/DDBJ databases">
        <authorList>
            <person name="Partida-Martinez L."/>
            <person name="Huntemann M."/>
            <person name="Clum A."/>
            <person name="Wang J."/>
            <person name="Palaniappan K."/>
            <person name="Ritter S."/>
            <person name="Chen I.-M."/>
            <person name="Stamatis D."/>
            <person name="Reddy T."/>
            <person name="O'Malley R."/>
            <person name="Daum C."/>
            <person name="Shapiro N."/>
            <person name="Ivanova N."/>
            <person name="Kyrpides N."/>
            <person name="Woyke T."/>
        </authorList>
    </citation>
    <scope>NUCLEOTIDE SEQUENCE [LARGE SCALE GENOMIC DNA]</scope>
    <source>
        <strain evidence="1 2">AS2.3</strain>
    </source>
</reference>
<dbReference type="AlphaFoldDB" id="A0A7Y9K1T8"/>
<name>A0A7Y9K1T8_9SPHN</name>
<reference evidence="1 2" key="2">
    <citation type="submission" date="2020-08" db="EMBL/GenBank/DDBJ databases">
        <title>The Agave Microbiome: Exploring the role of microbial communities in plant adaptations to desert environments.</title>
        <authorList>
            <person name="Partida-Martinez L.P."/>
        </authorList>
    </citation>
    <scope>NUCLEOTIDE SEQUENCE [LARGE SCALE GENOMIC DNA]</scope>
    <source>
        <strain evidence="1 2">AS2.3</strain>
    </source>
</reference>
<accession>A0A7Y9K1T8</accession>
<protein>
    <submittedName>
        <fullName evidence="1">Uncharacterized protein</fullName>
    </submittedName>
</protein>